<reference evidence="6" key="1">
    <citation type="submission" date="2022-01" db="EMBL/GenBank/DDBJ databases">
        <title>Novel bile acid biosynthetic pathways are enriched in the microbiome of centenarians.</title>
        <authorList>
            <person name="Sato Y."/>
            <person name="Atarashi K."/>
            <person name="Plichta R.D."/>
            <person name="Arai Y."/>
            <person name="Sasajima S."/>
            <person name="Kearney M.S."/>
            <person name="Suda W."/>
            <person name="Takeshita K."/>
            <person name="Sasaki T."/>
            <person name="Okamoto S."/>
            <person name="Skelly N.A."/>
            <person name="Okamura Y."/>
            <person name="Vlamakis H."/>
            <person name="Li Y."/>
            <person name="Tanoue T."/>
            <person name="Takei H."/>
            <person name="Nittono H."/>
            <person name="Narushima S."/>
            <person name="Irie J."/>
            <person name="Itoh H."/>
            <person name="Moriya K."/>
            <person name="Sugiura Y."/>
            <person name="Suematsu M."/>
            <person name="Moritoki N."/>
            <person name="Shibata S."/>
            <person name="Littman R.D."/>
            <person name="Fischbach A.M."/>
            <person name="Uwamino Y."/>
            <person name="Inoue T."/>
            <person name="Honda A."/>
            <person name="Hattori M."/>
            <person name="Murai T."/>
            <person name="Xavier J.R."/>
            <person name="Hirose N."/>
            <person name="Honda K."/>
        </authorList>
    </citation>
    <scope>NUCLEOTIDE SEQUENCE</scope>
    <source>
        <strain evidence="6">CE91-St16</strain>
    </source>
</reference>
<dbReference type="PROSITE" id="PS00786">
    <property type="entry name" value="5_NUCLEOTIDASE_2"/>
    <property type="match status" value="1"/>
</dbReference>
<dbReference type="Pfam" id="PF00149">
    <property type="entry name" value="Metallophos"/>
    <property type="match status" value="1"/>
</dbReference>
<dbReference type="RefSeq" id="WP_244076146.1">
    <property type="nucleotide sequence ID" value="NZ_AP025581.1"/>
</dbReference>
<dbReference type="CDD" id="cd00845">
    <property type="entry name" value="MPP_UshA_N_like"/>
    <property type="match status" value="1"/>
</dbReference>
<dbReference type="SUPFAM" id="SSF56300">
    <property type="entry name" value="Metallo-dependent phosphatases"/>
    <property type="match status" value="1"/>
</dbReference>
<dbReference type="InterPro" id="IPR004843">
    <property type="entry name" value="Calcineurin-like_PHP"/>
</dbReference>
<dbReference type="InterPro" id="IPR008334">
    <property type="entry name" value="5'-Nucleotdase_C"/>
</dbReference>
<dbReference type="PRINTS" id="PR01607">
    <property type="entry name" value="APYRASEFAMLY"/>
</dbReference>
<keyword evidence="2" id="KW-0732">Signal</keyword>
<feature type="domain" description="5'-Nucleotidase C-terminal" evidence="5">
    <location>
        <begin position="308"/>
        <end position="430"/>
    </location>
</feature>
<feature type="domain" description="Calcineurin-like phosphoesterase" evidence="4">
    <location>
        <begin position="30"/>
        <end position="228"/>
    </location>
</feature>
<protein>
    <submittedName>
        <fullName evidence="6">Multifunctional 2',3'-cyclic-nucleotide 2'-phosphodiesterase/5'-nucleotidase/3'-nucleotidase</fullName>
    </submittedName>
</protein>
<sequence length="474" mass="51591">MERILRTVLIVTAAIAAACAPRERTLVLLSTNDMHAKIQHFPRLAAAVEACRDTAQLVVLVDAGDRWTGNAYVDRAATPGMPMIVLMNGLGYDVATLGNHEFDHGQAFLGRMIDSMDFEVVCANVVSDTCSFPPLPPYTVLEEGGLRIGFVGVVTNYEGPGHPAGNASSFAGLTFPDPQRMALKYAAELRPKCDVLVLVSHMGDDRDRELLAGGASQYDVVIGGHTHEEVDTLIGGTLLTQTGKDLRNIGVTTIRMKGKKVAGVDFRLVPLAGYEPDPVFQKQVDACYANPELNRPMGEFGNAANKWGLANWMAGAVADGIDAEIGFYHIGGVRLDSIPAGGVSAASVYGLEPFGTLVAEMKMTPADMRRMIVSKYNDPVNVKEAHRIDLISTTPYVIVTDQADNALDVEFPKLREGKVYTVAVSDYVYKNYNDLNYTDGKITEEDVTGILLEELEEDSPLRIDNTPRQRVRRK</sequence>
<keyword evidence="3" id="KW-0378">Hydrolase</keyword>
<gene>
    <name evidence="6" type="ORF">CE91St16_07610</name>
</gene>
<evidence type="ECO:0000259" key="4">
    <source>
        <dbReference type="Pfam" id="PF00149"/>
    </source>
</evidence>
<dbReference type="Gene3D" id="3.90.780.10">
    <property type="entry name" value="5'-Nucleotidase, C-terminal domain"/>
    <property type="match status" value="1"/>
</dbReference>
<dbReference type="InterPro" id="IPR006179">
    <property type="entry name" value="5_nucleotidase/apyrase"/>
</dbReference>
<dbReference type="InterPro" id="IPR029052">
    <property type="entry name" value="Metallo-depent_PP-like"/>
</dbReference>
<evidence type="ECO:0000313" key="7">
    <source>
        <dbReference type="Proteomes" id="UP001055105"/>
    </source>
</evidence>
<dbReference type="SUPFAM" id="SSF55816">
    <property type="entry name" value="5'-nucleotidase (syn. UDP-sugar hydrolase), C-terminal domain"/>
    <property type="match status" value="1"/>
</dbReference>
<dbReference type="Gene3D" id="3.60.21.10">
    <property type="match status" value="1"/>
</dbReference>
<comment type="similarity">
    <text evidence="1 3">Belongs to the 5'-nucleotidase family.</text>
</comment>
<evidence type="ECO:0000256" key="1">
    <source>
        <dbReference type="ARBA" id="ARBA00006654"/>
    </source>
</evidence>
<name>A0AA37KPG6_9BACT</name>
<proteinExistence type="inferred from homology"/>
<evidence type="ECO:0000256" key="2">
    <source>
        <dbReference type="ARBA" id="ARBA00022729"/>
    </source>
</evidence>
<dbReference type="GO" id="GO:0016788">
    <property type="term" value="F:hydrolase activity, acting on ester bonds"/>
    <property type="evidence" value="ECO:0007669"/>
    <property type="project" value="InterPro"/>
</dbReference>
<dbReference type="AlphaFoldDB" id="A0AA37KPG6"/>
<dbReference type="Pfam" id="PF02872">
    <property type="entry name" value="5_nucleotid_C"/>
    <property type="match status" value="1"/>
</dbReference>
<dbReference type="InterPro" id="IPR036907">
    <property type="entry name" value="5'-Nucleotdase_C_sf"/>
</dbReference>
<dbReference type="GO" id="GO:0046872">
    <property type="term" value="F:metal ion binding"/>
    <property type="evidence" value="ECO:0007669"/>
    <property type="project" value="InterPro"/>
</dbReference>
<evidence type="ECO:0000313" key="6">
    <source>
        <dbReference type="EMBL" id="GKI17853.1"/>
    </source>
</evidence>
<organism evidence="6 7">
    <name type="scientific">Alistipes finegoldii</name>
    <dbReference type="NCBI Taxonomy" id="214856"/>
    <lineage>
        <taxon>Bacteria</taxon>
        <taxon>Pseudomonadati</taxon>
        <taxon>Bacteroidota</taxon>
        <taxon>Bacteroidia</taxon>
        <taxon>Bacteroidales</taxon>
        <taxon>Rikenellaceae</taxon>
        <taxon>Alistipes</taxon>
    </lineage>
</organism>
<evidence type="ECO:0000256" key="3">
    <source>
        <dbReference type="RuleBase" id="RU362119"/>
    </source>
</evidence>
<keyword evidence="3" id="KW-0547">Nucleotide-binding</keyword>
<dbReference type="PROSITE" id="PS51257">
    <property type="entry name" value="PROKAR_LIPOPROTEIN"/>
    <property type="match status" value="1"/>
</dbReference>
<dbReference type="PANTHER" id="PTHR11575">
    <property type="entry name" value="5'-NUCLEOTIDASE-RELATED"/>
    <property type="match status" value="1"/>
</dbReference>
<accession>A0AA37KPG6</accession>
<dbReference type="GO" id="GO:0009166">
    <property type="term" value="P:nucleotide catabolic process"/>
    <property type="evidence" value="ECO:0007669"/>
    <property type="project" value="InterPro"/>
</dbReference>
<dbReference type="GO" id="GO:0030288">
    <property type="term" value="C:outer membrane-bounded periplasmic space"/>
    <property type="evidence" value="ECO:0007669"/>
    <property type="project" value="TreeGrafter"/>
</dbReference>
<dbReference type="GO" id="GO:0000166">
    <property type="term" value="F:nucleotide binding"/>
    <property type="evidence" value="ECO:0007669"/>
    <property type="project" value="UniProtKB-KW"/>
</dbReference>
<dbReference type="EMBL" id="BQOL01000001">
    <property type="protein sequence ID" value="GKI17853.1"/>
    <property type="molecule type" value="Genomic_DNA"/>
</dbReference>
<dbReference type="Proteomes" id="UP001055105">
    <property type="component" value="Unassembled WGS sequence"/>
</dbReference>
<comment type="caution">
    <text evidence="6">The sequence shown here is derived from an EMBL/GenBank/DDBJ whole genome shotgun (WGS) entry which is preliminary data.</text>
</comment>
<dbReference type="PANTHER" id="PTHR11575:SF24">
    <property type="entry name" value="5'-NUCLEOTIDASE"/>
    <property type="match status" value="1"/>
</dbReference>
<evidence type="ECO:0000259" key="5">
    <source>
        <dbReference type="Pfam" id="PF02872"/>
    </source>
</evidence>
<dbReference type="InterPro" id="IPR006146">
    <property type="entry name" value="5'-Nucleotdase_CS"/>
</dbReference>